<sequence>MVKTELLKIISARRTGSGLGRARGVGLEMLMTVLGFPAQNSSHLLARRSCSWEASTPRLNSTVNIPDILGPAPLCLQ</sequence>
<gene>
    <name evidence="1" type="ORF">BN2614_LOCUS1</name>
</gene>
<dbReference type="AlphaFoldDB" id="A0A9X9MB54"/>
<keyword evidence="2" id="KW-1185">Reference proteome</keyword>
<protein>
    <submittedName>
        <fullName evidence="1">Uncharacterized protein</fullName>
    </submittedName>
</protein>
<proteinExistence type="predicted"/>
<comment type="caution">
    <text evidence="1">The sequence shown here is derived from an EMBL/GenBank/DDBJ whole genome shotgun (WGS) entry which is preliminary data.</text>
</comment>
<evidence type="ECO:0000313" key="2">
    <source>
        <dbReference type="Proteomes" id="UP000269945"/>
    </source>
</evidence>
<reference evidence="1 2" key="1">
    <citation type="submission" date="2018-10" db="EMBL/GenBank/DDBJ databases">
        <authorList>
            <person name="Ekblom R."/>
            <person name="Jareborg N."/>
        </authorList>
    </citation>
    <scope>NUCLEOTIDE SEQUENCE [LARGE SCALE GENOMIC DNA]</scope>
    <source>
        <tissue evidence="1">Muscle</tissue>
    </source>
</reference>
<dbReference type="Proteomes" id="UP000269945">
    <property type="component" value="Unassembled WGS sequence"/>
</dbReference>
<evidence type="ECO:0000313" key="1">
    <source>
        <dbReference type="EMBL" id="VCX40900.1"/>
    </source>
</evidence>
<accession>A0A9X9MB54</accession>
<name>A0A9X9MB54_GULGU</name>
<organism evidence="1 2">
    <name type="scientific">Gulo gulo</name>
    <name type="common">Wolverine</name>
    <name type="synonym">Gluton</name>
    <dbReference type="NCBI Taxonomy" id="48420"/>
    <lineage>
        <taxon>Eukaryota</taxon>
        <taxon>Metazoa</taxon>
        <taxon>Chordata</taxon>
        <taxon>Craniata</taxon>
        <taxon>Vertebrata</taxon>
        <taxon>Euteleostomi</taxon>
        <taxon>Mammalia</taxon>
        <taxon>Eutheria</taxon>
        <taxon>Laurasiatheria</taxon>
        <taxon>Carnivora</taxon>
        <taxon>Caniformia</taxon>
        <taxon>Musteloidea</taxon>
        <taxon>Mustelidae</taxon>
        <taxon>Guloninae</taxon>
        <taxon>Gulo</taxon>
    </lineage>
</organism>
<dbReference type="EMBL" id="CYRY02045476">
    <property type="protein sequence ID" value="VCX40900.1"/>
    <property type="molecule type" value="Genomic_DNA"/>
</dbReference>